<feature type="region of interest" description="Disordered" evidence="1">
    <location>
        <begin position="1"/>
        <end position="95"/>
    </location>
</feature>
<evidence type="ECO:0000256" key="1">
    <source>
        <dbReference type="SAM" id="MobiDB-lite"/>
    </source>
</evidence>
<dbReference type="EMBL" id="KN817553">
    <property type="protein sequence ID" value="KJA21988.1"/>
    <property type="molecule type" value="Genomic_DNA"/>
</dbReference>
<name>A0A0D2MEG7_HYPSF</name>
<reference evidence="3" key="1">
    <citation type="submission" date="2014-04" db="EMBL/GenBank/DDBJ databases">
        <title>Evolutionary Origins and Diversification of the Mycorrhizal Mutualists.</title>
        <authorList>
            <consortium name="DOE Joint Genome Institute"/>
            <consortium name="Mycorrhizal Genomics Consortium"/>
            <person name="Kohler A."/>
            <person name="Kuo A."/>
            <person name="Nagy L.G."/>
            <person name="Floudas D."/>
            <person name="Copeland A."/>
            <person name="Barry K.W."/>
            <person name="Cichocki N."/>
            <person name="Veneault-Fourrey C."/>
            <person name="LaButti K."/>
            <person name="Lindquist E.A."/>
            <person name="Lipzen A."/>
            <person name="Lundell T."/>
            <person name="Morin E."/>
            <person name="Murat C."/>
            <person name="Riley R."/>
            <person name="Ohm R."/>
            <person name="Sun H."/>
            <person name="Tunlid A."/>
            <person name="Henrissat B."/>
            <person name="Grigoriev I.V."/>
            <person name="Hibbett D.S."/>
            <person name="Martin F."/>
        </authorList>
    </citation>
    <scope>NUCLEOTIDE SEQUENCE [LARGE SCALE GENOMIC DNA]</scope>
    <source>
        <strain evidence="3">FD-334 SS-4</strain>
    </source>
</reference>
<dbReference type="AlphaFoldDB" id="A0A0D2MEG7"/>
<dbReference type="Proteomes" id="UP000054270">
    <property type="component" value="Unassembled WGS sequence"/>
</dbReference>
<organism evidence="2 3">
    <name type="scientific">Hypholoma sublateritium (strain FD-334 SS-4)</name>
    <dbReference type="NCBI Taxonomy" id="945553"/>
    <lineage>
        <taxon>Eukaryota</taxon>
        <taxon>Fungi</taxon>
        <taxon>Dikarya</taxon>
        <taxon>Basidiomycota</taxon>
        <taxon>Agaricomycotina</taxon>
        <taxon>Agaricomycetes</taxon>
        <taxon>Agaricomycetidae</taxon>
        <taxon>Agaricales</taxon>
        <taxon>Agaricineae</taxon>
        <taxon>Strophariaceae</taxon>
        <taxon>Hypholoma</taxon>
    </lineage>
</organism>
<protein>
    <submittedName>
        <fullName evidence="2">Uncharacterized protein</fullName>
    </submittedName>
</protein>
<evidence type="ECO:0000313" key="2">
    <source>
        <dbReference type="EMBL" id="KJA21988.1"/>
    </source>
</evidence>
<accession>A0A0D2MEG7</accession>
<keyword evidence="3" id="KW-1185">Reference proteome</keyword>
<sequence>MSFGRKKKAEDGSGLVPHFWSHATQTRQADADVTGAAVSHVDRGPAGGGPTKARELGGSAAGDAASAMRPRAHRATAPRAPLSPPDFTPTGALARPGLSPVMETVRVLNAKSALSASVSSVGSTATFSRPDPVFQPLRPVRSRLILPCAMMEQPPAADAVLSPVEEDRSNDEMLLNNLAPRQSTFSRASGALTPVFKRLLEDEQERGSRPAAAARWAGNILTQDTRLSYSEAASFYEDDMGDSEEGHA</sequence>
<proteinExistence type="predicted"/>
<gene>
    <name evidence="2" type="ORF">HYPSUDRAFT_202482</name>
</gene>
<feature type="compositionally biased region" description="Low complexity" evidence="1">
    <location>
        <begin position="57"/>
        <end position="69"/>
    </location>
</feature>
<evidence type="ECO:0000313" key="3">
    <source>
        <dbReference type="Proteomes" id="UP000054270"/>
    </source>
</evidence>